<comment type="caution">
    <text evidence="5">The sequence shown here is derived from an EMBL/GenBank/DDBJ whole genome shotgun (WGS) entry which is preliminary data.</text>
</comment>
<dbReference type="Pfam" id="PF05701">
    <property type="entry name" value="WEMBL"/>
    <property type="match status" value="1"/>
</dbReference>
<dbReference type="GO" id="GO:0009904">
    <property type="term" value="P:chloroplast accumulation movement"/>
    <property type="evidence" value="ECO:0007669"/>
    <property type="project" value="TreeGrafter"/>
</dbReference>
<evidence type="ECO:0000313" key="6">
    <source>
        <dbReference type="Proteomes" id="UP001372338"/>
    </source>
</evidence>
<dbReference type="PANTHER" id="PTHR32054:SF33">
    <property type="entry name" value="WEB FAMILY PLANT PROTEIN"/>
    <property type="match status" value="1"/>
</dbReference>
<comment type="similarity">
    <text evidence="1">Belongs to the WEB family.</text>
</comment>
<evidence type="ECO:0000256" key="4">
    <source>
        <dbReference type="SAM" id="MobiDB-lite"/>
    </source>
</evidence>
<evidence type="ECO:0000256" key="2">
    <source>
        <dbReference type="ARBA" id="ARBA00023054"/>
    </source>
</evidence>
<protein>
    <submittedName>
        <fullName evidence="5">Uncharacterized protein</fullName>
    </submittedName>
</protein>
<keyword evidence="2 3" id="KW-0175">Coiled coil</keyword>
<feature type="region of interest" description="Disordered" evidence="4">
    <location>
        <begin position="556"/>
        <end position="581"/>
    </location>
</feature>
<name>A0AAN9J6E3_CROPI</name>
<sequence>MNSFSKLGSPRGEVGEVDTRTPIKSVKAAVSLFGEVAASRDRFSFKRRSSENVFEKEAQLILAQRELNNIKKQLESAETTKAKAHSDLENARMTLQNLTAKLTNVRGSKQSAMEAAEVVKNQSTRLEKALSLKAVGFEAWKQELEHARKEYMTTVSELDASKQELTKIRQDFNAALEAKLAAFHTAGEAQRSEKLSSERVTELSKEIASMKASIEQLKLSPEQGQEVQAEQKEGQLNFYKTAKEEALKRLESLKNEHDPELVQNLDAKLTEATAEIEALQEQMKKLHASEMDSVRLITSELKEATKTLQDIAAEESSLKNLVYSLRTELKQVRKEQDEVKEKEQAAEALADNLAGELQESMTEARPEPGSVQEQEADIFYEQSFKIKKLSSETENARREAKEMSRKAQELKQEADNSRSVAEEALKKLELVLKEAKEAKDAEKRAIEKMKILSEVQGRASKSKSVCKIKMPKEEYESLSGKVKECEGLVEKKEAAVMEEVQAICTRKNEVERKVEAILKAIEEIKAATEMALWNAETSDSAKVAIESELRRWRQQQKKEAVASTSSQILGSSSNTLRHQSP</sequence>
<accession>A0AAN9J6E3</accession>
<organism evidence="5 6">
    <name type="scientific">Crotalaria pallida</name>
    <name type="common">Smooth rattlebox</name>
    <name type="synonym">Crotalaria striata</name>
    <dbReference type="NCBI Taxonomy" id="3830"/>
    <lineage>
        <taxon>Eukaryota</taxon>
        <taxon>Viridiplantae</taxon>
        <taxon>Streptophyta</taxon>
        <taxon>Embryophyta</taxon>
        <taxon>Tracheophyta</taxon>
        <taxon>Spermatophyta</taxon>
        <taxon>Magnoliopsida</taxon>
        <taxon>eudicotyledons</taxon>
        <taxon>Gunneridae</taxon>
        <taxon>Pentapetalae</taxon>
        <taxon>rosids</taxon>
        <taxon>fabids</taxon>
        <taxon>Fabales</taxon>
        <taxon>Fabaceae</taxon>
        <taxon>Papilionoideae</taxon>
        <taxon>50 kb inversion clade</taxon>
        <taxon>genistoids sensu lato</taxon>
        <taxon>core genistoids</taxon>
        <taxon>Crotalarieae</taxon>
        <taxon>Crotalaria</taxon>
    </lineage>
</organism>
<proteinExistence type="inferred from homology"/>
<dbReference type="GO" id="GO:0005829">
    <property type="term" value="C:cytosol"/>
    <property type="evidence" value="ECO:0007669"/>
    <property type="project" value="TreeGrafter"/>
</dbReference>
<evidence type="ECO:0000256" key="3">
    <source>
        <dbReference type="SAM" id="Coils"/>
    </source>
</evidence>
<keyword evidence="6" id="KW-1185">Reference proteome</keyword>
<gene>
    <name evidence="5" type="ORF">RIF29_08277</name>
</gene>
<feature type="coiled-coil region" evidence="3">
    <location>
        <begin position="200"/>
        <end position="359"/>
    </location>
</feature>
<dbReference type="GO" id="GO:0009903">
    <property type="term" value="P:chloroplast avoidance movement"/>
    <property type="evidence" value="ECO:0007669"/>
    <property type="project" value="TreeGrafter"/>
</dbReference>
<feature type="coiled-coil region" evidence="3">
    <location>
        <begin position="53"/>
        <end position="108"/>
    </location>
</feature>
<evidence type="ECO:0000256" key="1">
    <source>
        <dbReference type="ARBA" id="ARBA00005485"/>
    </source>
</evidence>
<reference evidence="5 6" key="1">
    <citation type="submission" date="2024-01" db="EMBL/GenBank/DDBJ databases">
        <title>The genomes of 5 underutilized Papilionoideae crops provide insights into root nodulation and disease resistanc.</title>
        <authorList>
            <person name="Yuan L."/>
        </authorList>
    </citation>
    <scope>NUCLEOTIDE SEQUENCE [LARGE SCALE GENOMIC DNA]</scope>
    <source>
        <strain evidence="5">ZHUSHIDOU_FW_LH</strain>
        <tissue evidence="5">Leaf</tissue>
    </source>
</reference>
<evidence type="ECO:0000313" key="5">
    <source>
        <dbReference type="EMBL" id="KAK7292496.1"/>
    </source>
</evidence>
<feature type="compositionally biased region" description="Polar residues" evidence="4">
    <location>
        <begin position="562"/>
        <end position="581"/>
    </location>
</feature>
<dbReference type="Proteomes" id="UP001372338">
    <property type="component" value="Unassembled WGS sequence"/>
</dbReference>
<dbReference type="EMBL" id="JAYWIO010000001">
    <property type="protein sequence ID" value="KAK7292496.1"/>
    <property type="molecule type" value="Genomic_DNA"/>
</dbReference>
<dbReference type="PANTHER" id="PTHR32054">
    <property type="entry name" value="HEAVY CHAIN, PUTATIVE, EXPRESSED-RELATED-RELATED"/>
    <property type="match status" value="1"/>
</dbReference>
<feature type="region of interest" description="Disordered" evidence="4">
    <location>
        <begin position="391"/>
        <end position="416"/>
    </location>
</feature>
<dbReference type="InterPro" id="IPR008545">
    <property type="entry name" value="Web"/>
</dbReference>
<dbReference type="AlphaFoldDB" id="A0AAN9J6E3"/>